<reference evidence="1 2" key="1">
    <citation type="journal article" date="2018" name="Nat. Ecol. Evol.">
        <title>Pezizomycetes genomes reveal the molecular basis of ectomycorrhizal truffle lifestyle.</title>
        <authorList>
            <person name="Murat C."/>
            <person name="Payen T."/>
            <person name="Noel B."/>
            <person name="Kuo A."/>
            <person name="Morin E."/>
            <person name="Chen J."/>
            <person name="Kohler A."/>
            <person name="Krizsan K."/>
            <person name="Balestrini R."/>
            <person name="Da Silva C."/>
            <person name="Montanini B."/>
            <person name="Hainaut M."/>
            <person name="Levati E."/>
            <person name="Barry K.W."/>
            <person name="Belfiori B."/>
            <person name="Cichocki N."/>
            <person name="Clum A."/>
            <person name="Dockter R.B."/>
            <person name="Fauchery L."/>
            <person name="Guy J."/>
            <person name="Iotti M."/>
            <person name="Le Tacon F."/>
            <person name="Lindquist E.A."/>
            <person name="Lipzen A."/>
            <person name="Malagnac F."/>
            <person name="Mello A."/>
            <person name="Molinier V."/>
            <person name="Miyauchi S."/>
            <person name="Poulain J."/>
            <person name="Riccioni C."/>
            <person name="Rubini A."/>
            <person name="Sitrit Y."/>
            <person name="Splivallo R."/>
            <person name="Traeger S."/>
            <person name="Wang M."/>
            <person name="Zifcakova L."/>
            <person name="Wipf D."/>
            <person name="Zambonelli A."/>
            <person name="Paolocci F."/>
            <person name="Nowrousian M."/>
            <person name="Ottonello S."/>
            <person name="Baldrian P."/>
            <person name="Spatafora J.W."/>
            <person name="Henrissat B."/>
            <person name="Nagy L.G."/>
            <person name="Aury J.M."/>
            <person name="Wincker P."/>
            <person name="Grigoriev I.V."/>
            <person name="Bonfante P."/>
            <person name="Martin F.M."/>
        </authorList>
    </citation>
    <scope>NUCLEOTIDE SEQUENCE [LARGE SCALE GENOMIC DNA]</scope>
    <source>
        <strain evidence="1 2">120613-1</strain>
    </source>
</reference>
<dbReference type="EMBL" id="ML120358">
    <property type="protein sequence ID" value="RPB04409.1"/>
    <property type="molecule type" value="Genomic_DNA"/>
</dbReference>
<accession>A0A3N4K4Y8</accession>
<keyword evidence="2" id="KW-1185">Reference proteome</keyword>
<dbReference type="Proteomes" id="UP000276215">
    <property type="component" value="Unassembled WGS sequence"/>
</dbReference>
<proteinExistence type="predicted"/>
<evidence type="ECO:0000313" key="2">
    <source>
        <dbReference type="Proteomes" id="UP000276215"/>
    </source>
</evidence>
<dbReference type="AlphaFoldDB" id="A0A3N4K4Y8"/>
<evidence type="ECO:0000313" key="1">
    <source>
        <dbReference type="EMBL" id="RPB04409.1"/>
    </source>
</evidence>
<name>A0A3N4K4Y8_9PEZI</name>
<sequence length="180" mass="19686">MPSNLPMPIRLVPEFPQCQLSNSTSHIYLTSVSTELQAAIQMVFTSEFLLTLKTDISMPSHSLVPVRHVPESPQCQLSNATSLILLASVPTELLAAIEIVFTSKFLLSSKTDILTSSHLLAPVKHVPEFPQCQLSNCASHVLLASVPTRLQAAMQIVFTSKFLLSLKTDISMLSYSPIPI</sequence>
<gene>
    <name evidence="1" type="ORF">L873DRAFT_1786228</name>
</gene>
<protein>
    <submittedName>
        <fullName evidence="1">Uncharacterized protein</fullName>
    </submittedName>
</protein>
<organism evidence="1 2">
    <name type="scientific">Choiromyces venosus 120613-1</name>
    <dbReference type="NCBI Taxonomy" id="1336337"/>
    <lineage>
        <taxon>Eukaryota</taxon>
        <taxon>Fungi</taxon>
        <taxon>Dikarya</taxon>
        <taxon>Ascomycota</taxon>
        <taxon>Pezizomycotina</taxon>
        <taxon>Pezizomycetes</taxon>
        <taxon>Pezizales</taxon>
        <taxon>Tuberaceae</taxon>
        <taxon>Choiromyces</taxon>
    </lineage>
</organism>